<protein>
    <submittedName>
        <fullName evidence="2">Uncharacterized protein</fullName>
    </submittedName>
</protein>
<keyword evidence="3" id="KW-1185">Reference proteome</keyword>
<dbReference type="Proteomes" id="UP001054837">
    <property type="component" value="Unassembled WGS sequence"/>
</dbReference>
<comment type="caution">
    <text evidence="2">The sequence shown here is derived from an EMBL/GenBank/DDBJ whole genome shotgun (WGS) entry which is preliminary data.</text>
</comment>
<evidence type="ECO:0000256" key="1">
    <source>
        <dbReference type="SAM" id="MobiDB-lite"/>
    </source>
</evidence>
<proteinExistence type="predicted"/>
<organism evidence="2 3">
    <name type="scientific">Caerostris darwini</name>
    <dbReference type="NCBI Taxonomy" id="1538125"/>
    <lineage>
        <taxon>Eukaryota</taxon>
        <taxon>Metazoa</taxon>
        <taxon>Ecdysozoa</taxon>
        <taxon>Arthropoda</taxon>
        <taxon>Chelicerata</taxon>
        <taxon>Arachnida</taxon>
        <taxon>Araneae</taxon>
        <taxon>Araneomorphae</taxon>
        <taxon>Entelegynae</taxon>
        <taxon>Araneoidea</taxon>
        <taxon>Araneidae</taxon>
        <taxon>Caerostris</taxon>
    </lineage>
</organism>
<evidence type="ECO:0000313" key="3">
    <source>
        <dbReference type="Proteomes" id="UP001054837"/>
    </source>
</evidence>
<dbReference type="AlphaFoldDB" id="A0AAV4PY06"/>
<feature type="region of interest" description="Disordered" evidence="1">
    <location>
        <begin position="1"/>
        <end position="42"/>
    </location>
</feature>
<sequence length="167" mass="19103">MLAAESKVQASDQFHPHSLSGNSQSNPDTHPVSSSSERHRMVSRDVPLDTIMSGKWDFCGSSRAIRGIPDRYSSAKGCCWNDGHPLPSQASRRDPVQISVNRWTRRTGEDCSGKKTFRCKVQLDRRYSWGRWRENERSVVLHVTARWRWCCAAVLRLDAKCSRKLRS</sequence>
<feature type="compositionally biased region" description="Polar residues" evidence="1">
    <location>
        <begin position="19"/>
        <end position="35"/>
    </location>
</feature>
<evidence type="ECO:0000313" key="2">
    <source>
        <dbReference type="EMBL" id="GIY01074.1"/>
    </source>
</evidence>
<reference evidence="2 3" key="1">
    <citation type="submission" date="2021-06" db="EMBL/GenBank/DDBJ databases">
        <title>Caerostris darwini draft genome.</title>
        <authorList>
            <person name="Kono N."/>
            <person name="Arakawa K."/>
        </authorList>
    </citation>
    <scope>NUCLEOTIDE SEQUENCE [LARGE SCALE GENOMIC DNA]</scope>
</reference>
<accession>A0AAV4PY06</accession>
<name>A0AAV4PY06_9ARAC</name>
<gene>
    <name evidence="2" type="ORF">CDAR_419521</name>
</gene>
<dbReference type="EMBL" id="BPLQ01003521">
    <property type="protein sequence ID" value="GIY01074.1"/>
    <property type="molecule type" value="Genomic_DNA"/>
</dbReference>